<accession>A0A4R7KQY9</accession>
<comment type="subunit">
    <text evidence="2">Heterodimer of SbcC and SbcD.</text>
</comment>
<comment type="similarity">
    <text evidence="1">Belongs to the SMC family. SbcC subfamily.</text>
</comment>
<feature type="coiled-coil region" evidence="4">
    <location>
        <begin position="159"/>
        <end position="247"/>
    </location>
</feature>
<dbReference type="SUPFAM" id="SSF52540">
    <property type="entry name" value="P-loop containing nucleoside triphosphate hydrolases"/>
    <property type="match status" value="1"/>
</dbReference>
<protein>
    <recommendedName>
        <fullName evidence="3">Nuclease SbcCD subunit C</fullName>
    </recommendedName>
</protein>
<dbReference type="InterPro" id="IPR000595">
    <property type="entry name" value="cNMP-bd_dom"/>
</dbReference>
<dbReference type="PANTHER" id="PTHR32114:SF2">
    <property type="entry name" value="ABC TRANSPORTER ABCH.3"/>
    <property type="match status" value="1"/>
</dbReference>
<dbReference type="AlphaFoldDB" id="A0A4R7KQY9"/>
<name>A0A4R7KQY9_9CLOT</name>
<keyword evidence="7" id="KW-1185">Reference proteome</keyword>
<evidence type="ECO:0000313" key="7">
    <source>
        <dbReference type="Proteomes" id="UP000295325"/>
    </source>
</evidence>
<dbReference type="RefSeq" id="WP_133627658.1">
    <property type="nucleotide sequence ID" value="NZ_SOAZ01000006.1"/>
</dbReference>
<evidence type="ECO:0000256" key="1">
    <source>
        <dbReference type="ARBA" id="ARBA00006930"/>
    </source>
</evidence>
<dbReference type="SUPFAM" id="SSF75712">
    <property type="entry name" value="Rad50 coiled-coil Zn hook"/>
    <property type="match status" value="1"/>
</dbReference>
<dbReference type="EMBL" id="SOAZ01000006">
    <property type="protein sequence ID" value="TDT61546.1"/>
    <property type="molecule type" value="Genomic_DNA"/>
</dbReference>
<dbReference type="Gene3D" id="3.40.50.300">
    <property type="entry name" value="P-loop containing nucleotide triphosphate hydrolases"/>
    <property type="match status" value="1"/>
</dbReference>
<organism evidence="6 7">
    <name type="scientific">Fonticella tunisiensis</name>
    <dbReference type="NCBI Taxonomy" id="1096341"/>
    <lineage>
        <taxon>Bacteria</taxon>
        <taxon>Bacillati</taxon>
        <taxon>Bacillota</taxon>
        <taxon>Clostridia</taxon>
        <taxon>Eubacteriales</taxon>
        <taxon>Clostridiaceae</taxon>
        <taxon>Fonticella</taxon>
    </lineage>
</organism>
<dbReference type="InterPro" id="IPR027417">
    <property type="entry name" value="P-loop_NTPase"/>
</dbReference>
<dbReference type="OrthoDB" id="267455at2"/>
<reference evidence="6 7" key="1">
    <citation type="submission" date="2019-03" db="EMBL/GenBank/DDBJ databases">
        <title>Genomic Encyclopedia of Type Strains, Phase IV (KMG-IV): sequencing the most valuable type-strain genomes for metagenomic binning, comparative biology and taxonomic classification.</title>
        <authorList>
            <person name="Goeker M."/>
        </authorList>
    </citation>
    <scope>NUCLEOTIDE SEQUENCE [LARGE SCALE GENOMIC DNA]</scope>
    <source>
        <strain evidence="6 7">DSM 24455</strain>
    </source>
</reference>
<comment type="caution">
    <text evidence="6">The sequence shown here is derived from an EMBL/GenBank/DDBJ whole genome shotgun (WGS) entry which is preliminary data.</text>
</comment>
<proteinExistence type="inferred from homology"/>
<gene>
    <name evidence="6" type="ORF">EDD71_10630</name>
</gene>
<evidence type="ECO:0000313" key="6">
    <source>
        <dbReference type="EMBL" id="TDT61546.1"/>
    </source>
</evidence>
<keyword evidence="4" id="KW-0175">Coiled coil</keyword>
<evidence type="ECO:0000259" key="5">
    <source>
        <dbReference type="PROSITE" id="PS50042"/>
    </source>
</evidence>
<dbReference type="InterPro" id="IPR038729">
    <property type="entry name" value="Rad50/SbcC_AAA"/>
</dbReference>
<evidence type="ECO:0000256" key="2">
    <source>
        <dbReference type="ARBA" id="ARBA00011322"/>
    </source>
</evidence>
<dbReference type="Proteomes" id="UP000295325">
    <property type="component" value="Unassembled WGS sequence"/>
</dbReference>
<evidence type="ECO:0000256" key="3">
    <source>
        <dbReference type="ARBA" id="ARBA00013368"/>
    </source>
</evidence>
<dbReference type="PROSITE" id="PS50042">
    <property type="entry name" value="CNMP_BINDING_3"/>
    <property type="match status" value="1"/>
</dbReference>
<sequence>MKYIKSIELINFQSHKNSFISFENGLNVISGPSDNGKSAIIRALKWVLYNEPKGTDFIRQGESSCKVTLILSDNTTIVRERTKSKNLYKIINSEGKESVFEGFGNEIPEEILKAHGILRMYIDASSAQSINLSEQLEGPFLISQPGSIKAKAIGRLVGVHIVDEALKELNRDISNLQSDEKRIYKNIDELNDKLKEYEYLKDRKKEIERKERIIMDLVNKNERIKKLKDLKDQYETLRNEEKETLIMLKKLKSIEKAENAVSLLESQVKRIGMLYDLNARYGMVIQDIDYQKTILHKTRFIDQGTLKLLNGINMISHYNKLLDYHRKITQYNRELENIYGVLNKLATLDKANIITNEIEIYTKKFNNLVELKDEMTALSDRITKGEVYLKKFEQMEKAMNSFSESVSMTEKYKKMYEMYQKYIAIVHDEKITIKNIKTCNESIKEDINEYMALLKKIGKCPVCMSPIEEHTIEQIINEFKGDEVYEKL</sequence>
<feature type="domain" description="Cyclic nucleotide-binding" evidence="5">
    <location>
        <begin position="28"/>
        <end position="100"/>
    </location>
</feature>
<dbReference type="Pfam" id="PF13476">
    <property type="entry name" value="AAA_23"/>
    <property type="match status" value="1"/>
</dbReference>
<dbReference type="PANTHER" id="PTHR32114">
    <property type="entry name" value="ABC TRANSPORTER ABCH.3"/>
    <property type="match status" value="1"/>
</dbReference>
<evidence type="ECO:0000256" key="4">
    <source>
        <dbReference type="SAM" id="Coils"/>
    </source>
</evidence>